<feature type="transmembrane region" description="Helical" evidence="2">
    <location>
        <begin position="237"/>
        <end position="258"/>
    </location>
</feature>
<accession>A0A8H7ISK8</accession>
<reference evidence="3" key="2">
    <citation type="journal article" date="2018" name="DNA Res.">
        <title>Comparative genome and transcriptome analyses reveal adaptations to opportunistic infections in woody plant degrading pathogens of Botryosphaeriaceae.</title>
        <authorList>
            <person name="Yan J.Y."/>
            <person name="Zhao W.S."/>
            <person name="Chen Z."/>
            <person name="Xing Q.K."/>
            <person name="Zhang W."/>
            <person name="Chethana K.W.T."/>
            <person name="Xue M.F."/>
            <person name="Xu J.P."/>
            <person name="Phillips A.J.L."/>
            <person name="Wang Y."/>
            <person name="Liu J.H."/>
            <person name="Liu M."/>
            <person name="Zhou Y."/>
            <person name="Jayawardena R.S."/>
            <person name="Manawasinghe I.S."/>
            <person name="Huang J.B."/>
            <person name="Qiao G.H."/>
            <person name="Fu C.Y."/>
            <person name="Guo F.F."/>
            <person name="Dissanayake A.J."/>
            <person name="Peng Y.L."/>
            <person name="Hyde K.D."/>
            <person name="Li X.H."/>
        </authorList>
    </citation>
    <scope>NUCLEOTIDE SEQUENCE</scope>
    <source>
        <strain evidence="3">CSS-01s</strain>
    </source>
</reference>
<comment type="caution">
    <text evidence="3">The sequence shown here is derived from an EMBL/GenBank/DDBJ whole genome shotgun (WGS) entry which is preliminary data.</text>
</comment>
<dbReference type="AlphaFoldDB" id="A0A8H7ISK8"/>
<feature type="transmembrane region" description="Helical" evidence="2">
    <location>
        <begin position="42"/>
        <end position="62"/>
    </location>
</feature>
<dbReference type="Proteomes" id="UP000627934">
    <property type="component" value="Unassembled WGS sequence"/>
</dbReference>
<feature type="region of interest" description="Disordered" evidence="1">
    <location>
        <begin position="210"/>
        <end position="230"/>
    </location>
</feature>
<evidence type="ECO:0000313" key="4">
    <source>
        <dbReference type="Proteomes" id="UP000627934"/>
    </source>
</evidence>
<name>A0A8H7ISK8_9PEZI</name>
<keyword evidence="2" id="KW-0812">Transmembrane</keyword>
<gene>
    <name evidence="3" type="ORF">BFW01_g1157</name>
</gene>
<evidence type="ECO:0000256" key="1">
    <source>
        <dbReference type="SAM" id="MobiDB-lite"/>
    </source>
</evidence>
<keyword evidence="2" id="KW-1133">Transmembrane helix</keyword>
<evidence type="ECO:0000313" key="3">
    <source>
        <dbReference type="EMBL" id="KAF9630595.1"/>
    </source>
</evidence>
<sequence length="275" mass="28804">MALYSSLKIFGLVPFFLCSLLTLAFRHEDVHQSPDSRDHILLFSRGSAIVSLSCYLIFHLFLNITHAPLVSTAPPTSTVAAPPPPPPPSTRPPPLLPFLATLLTTILTSRNLVHALALLPASPSSSPPPLPPAMLAPAPLYAILLPIALNHHELLAAVRAAHLPQLRQHSPHHILAVLTEAPTVHATLFLVPALVLLGWMSGGGRDVGMEIGGGGRGGGEGREGGRGGGRSASSARMAVVLLLLCGLGAWLDSVVAAGRRGGRLLVLKGWVLVSL</sequence>
<feature type="transmembrane region" description="Helical" evidence="2">
    <location>
        <begin position="174"/>
        <end position="200"/>
    </location>
</feature>
<protein>
    <submittedName>
        <fullName evidence="3">Uncharacterized protein</fullName>
    </submittedName>
</protein>
<proteinExistence type="predicted"/>
<dbReference type="EMBL" id="MDYX01000040">
    <property type="protein sequence ID" value="KAF9630595.1"/>
    <property type="molecule type" value="Genomic_DNA"/>
</dbReference>
<reference evidence="3" key="1">
    <citation type="submission" date="2016-08" db="EMBL/GenBank/DDBJ databases">
        <authorList>
            <person name="Yan J."/>
        </authorList>
    </citation>
    <scope>NUCLEOTIDE SEQUENCE</scope>
    <source>
        <strain evidence="3">CSS-01s</strain>
    </source>
</reference>
<keyword evidence="2" id="KW-0472">Membrane</keyword>
<organism evidence="3 4">
    <name type="scientific">Lasiodiplodia theobromae</name>
    <dbReference type="NCBI Taxonomy" id="45133"/>
    <lineage>
        <taxon>Eukaryota</taxon>
        <taxon>Fungi</taxon>
        <taxon>Dikarya</taxon>
        <taxon>Ascomycota</taxon>
        <taxon>Pezizomycotina</taxon>
        <taxon>Dothideomycetes</taxon>
        <taxon>Dothideomycetes incertae sedis</taxon>
        <taxon>Botryosphaeriales</taxon>
        <taxon>Botryosphaeriaceae</taxon>
        <taxon>Lasiodiplodia</taxon>
    </lineage>
</organism>
<evidence type="ECO:0000256" key="2">
    <source>
        <dbReference type="SAM" id="Phobius"/>
    </source>
</evidence>